<organism evidence="1">
    <name type="scientific">Rhizophora mucronata</name>
    <name type="common">Asiatic mangrove</name>
    <dbReference type="NCBI Taxonomy" id="61149"/>
    <lineage>
        <taxon>Eukaryota</taxon>
        <taxon>Viridiplantae</taxon>
        <taxon>Streptophyta</taxon>
        <taxon>Embryophyta</taxon>
        <taxon>Tracheophyta</taxon>
        <taxon>Spermatophyta</taxon>
        <taxon>Magnoliopsida</taxon>
        <taxon>eudicotyledons</taxon>
        <taxon>Gunneridae</taxon>
        <taxon>Pentapetalae</taxon>
        <taxon>rosids</taxon>
        <taxon>fabids</taxon>
        <taxon>Malpighiales</taxon>
        <taxon>Rhizophoraceae</taxon>
        <taxon>Rhizophora</taxon>
    </lineage>
</organism>
<name>A0A2P2K2D9_RHIMU</name>
<dbReference type="EMBL" id="GGEC01019411">
    <property type="protein sequence ID" value="MBW99894.1"/>
    <property type="molecule type" value="Transcribed_RNA"/>
</dbReference>
<reference evidence="1" key="1">
    <citation type="submission" date="2018-02" db="EMBL/GenBank/DDBJ databases">
        <title>Rhizophora mucronata_Transcriptome.</title>
        <authorList>
            <person name="Meera S.P."/>
            <person name="Sreeshan A."/>
            <person name="Augustine A."/>
        </authorList>
    </citation>
    <scope>NUCLEOTIDE SEQUENCE</scope>
    <source>
        <tissue evidence="1">Leaf</tissue>
    </source>
</reference>
<dbReference type="AlphaFoldDB" id="A0A2P2K2D9"/>
<proteinExistence type="predicted"/>
<accession>A0A2P2K2D9</accession>
<evidence type="ECO:0000313" key="1">
    <source>
        <dbReference type="EMBL" id="MBW99894.1"/>
    </source>
</evidence>
<protein>
    <submittedName>
        <fullName evidence="1">Uncharacterized protein</fullName>
    </submittedName>
</protein>
<sequence length="32" mass="3462">MVIITFARPPPQQIVPFSEVLTTLCGSLMGSK</sequence>